<protein>
    <recommendedName>
        <fullName evidence="7">DUF4005 domain-containing protein</fullName>
    </recommendedName>
</protein>
<evidence type="ECO:0000313" key="6">
    <source>
        <dbReference type="Proteomes" id="UP001293593"/>
    </source>
</evidence>
<feature type="compositionally biased region" description="Polar residues" evidence="4">
    <location>
        <begin position="346"/>
        <end position="361"/>
    </location>
</feature>
<evidence type="ECO:0000256" key="4">
    <source>
        <dbReference type="SAM" id="MobiDB-lite"/>
    </source>
</evidence>
<feature type="region of interest" description="Disordered" evidence="4">
    <location>
        <begin position="244"/>
        <end position="299"/>
    </location>
</feature>
<dbReference type="Gene3D" id="1.20.5.190">
    <property type="match status" value="1"/>
</dbReference>
<evidence type="ECO:0008006" key="7">
    <source>
        <dbReference type="Google" id="ProtNLM"/>
    </source>
</evidence>
<reference evidence="5" key="1">
    <citation type="submission" date="2023-10" db="EMBL/GenBank/DDBJ databases">
        <title>Chromosome-level genome of the transformable northern wattle, Acacia crassicarpa.</title>
        <authorList>
            <person name="Massaro I."/>
            <person name="Sinha N.R."/>
            <person name="Poethig S."/>
            <person name="Leichty A.R."/>
        </authorList>
    </citation>
    <scope>NUCLEOTIDE SEQUENCE</scope>
    <source>
        <strain evidence="5">Acra3RX</strain>
        <tissue evidence="5">Leaf</tissue>
    </source>
</reference>
<accession>A0AAE1JMU8</accession>
<proteinExistence type="inferred from homology"/>
<dbReference type="Proteomes" id="UP001293593">
    <property type="component" value="Unassembled WGS sequence"/>
</dbReference>
<evidence type="ECO:0000256" key="3">
    <source>
        <dbReference type="ARBA" id="ARBA00045534"/>
    </source>
</evidence>
<evidence type="ECO:0000256" key="2">
    <source>
        <dbReference type="ARBA" id="ARBA00024341"/>
    </source>
</evidence>
<feature type="region of interest" description="Disordered" evidence="4">
    <location>
        <begin position="340"/>
        <end position="361"/>
    </location>
</feature>
<comment type="similarity">
    <text evidence="2">Belongs to the IQD family.</text>
</comment>
<dbReference type="SUPFAM" id="SSF52540">
    <property type="entry name" value="P-loop containing nucleoside triphosphate hydrolases"/>
    <property type="match status" value="1"/>
</dbReference>
<gene>
    <name evidence="5" type="ORF">QN277_021934</name>
</gene>
<dbReference type="PANTHER" id="PTHR32295:SF263">
    <property type="entry name" value="DUF4005 DOMAIN-CONTAINING PROTEIN"/>
    <property type="match status" value="1"/>
</dbReference>
<comment type="function">
    <text evidence="3">May be involved in cooperative interactions with calmodulins or calmodulin-like proteins. Recruits calmodulin proteins to microtubules, thus being a potential scaffold in cellular signaling and trafficking. May associate with nucleic acids and regulate gene expression at the transcriptional or post-transcriptional level.</text>
</comment>
<sequence length="361" mass="41215">MERASKWIRSHLMGKKEEKRKEERSCMVNNIAENPRTKRRWSFGRRSSARITGNTSMRRCSTSFDSSHSANLQIQSLLRCEAPYSFSTPLLSKAPRDIQSAAATQIQAAFRSYLARKALHALKGLVKIQALVRGHLVRKQTSATFRGLHALMAIQVRARIHRLQAAQEANLLLTKHSSRHPRIPRDKHLLRESKDSKDMYLEDMQEIMESRSGPLDSTYTEHVAMSFYSKQKYQYKDNAFTAEQSSSGNNLSCSQRHSMSQAPNELTRAEPSRAKARSCSEPKQRPAQGTRRKSKSIESTKDLIFPLDLDGRRQSMSSNSSRFIYPRNLDHWVMNHYESSTDSKNESFSTSLGMASNGSYY</sequence>
<dbReference type="InterPro" id="IPR027417">
    <property type="entry name" value="P-loop_NTPase"/>
</dbReference>
<dbReference type="GO" id="GO:0005516">
    <property type="term" value="F:calmodulin binding"/>
    <property type="evidence" value="ECO:0007669"/>
    <property type="project" value="UniProtKB-KW"/>
</dbReference>
<feature type="compositionally biased region" description="Basic and acidic residues" evidence="4">
    <location>
        <begin position="267"/>
        <end position="284"/>
    </location>
</feature>
<dbReference type="AlphaFoldDB" id="A0AAE1JMU8"/>
<keyword evidence="1" id="KW-0112">Calmodulin-binding</keyword>
<comment type="caution">
    <text evidence="5">The sequence shown here is derived from an EMBL/GenBank/DDBJ whole genome shotgun (WGS) entry which is preliminary data.</text>
</comment>
<dbReference type="PANTHER" id="PTHR32295">
    <property type="entry name" value="IQ-DOMAIN 5-RELATED"/>
    <property type="match status" value="1"/>
</dbReference>
<dbReference type="CDD" id="cd23767">
    <property type="entry name" value="IQCD"/>
    <property type="match status" value="1"/>
</dbReference>
<keyword evidence="6" id="KW-1185">Reference proteome</keyword>
<dbReference type="SMART" id="SM00015">
    <property type="entry name" value="IQ"/>
    <property type="match status" value="2"/>
</dbReference>
<dbReference type="PROSITE" id="PS50096">
    <property type="entry name" value="IQ"/>
    <property type="match status" value="2"/>
</dbReference>
<evidence type="ECO:0000256" key="1">
    <source>
        <dbReference type="ARBA" id="ARBA00022860"/>
    </source>
</evidence>
<dbReference type="InterPro" id="IPR000048">
    <property type="entry name" value="IQ_motif_EF-hand-BS"/>
</dbReference>
<feature type="compositionally biased region" description="Polar residues" evidence="4">
    <location>
        <begin position="244"/>
        <end position="264"/>
    </location>
</feature>
<organism evidence="5 6">
    <name type="scientific">Acacia crassicarpa</name>
    <name type="common">northern wattle</name>
    <dbReference type="NCBI Taxonomy" id="499986"/>
    <lineage>
        <taxon>Eukaryota</taxon>
        <taxon>Viridiplantae</taxon>
        <taxon>Streptophyta</taxon>
        <taxon>Embryophyta</taxon>
        <taxon>Tracheophyta</taxon>
        <taxon>Spermatophyta</taxon>
        <taxon>Magnoliopsida</taxon>
        <taxon>eudicotyledons</taxon>
        <taxon>Gunneridae</taxon>
        <taxon>Pentapetalae</taxon>
        <taxon>rosids</taxon>
        <taxon>fabids</taxon>
        <taxon>Fabales</taxon>
        <taxon>Fabaceae</taxon>
        <taxon>Caesalpinioideae</taxon>
        <taxon>mimosoid clade</taxon>
        <taxon>Acacieae</taxon>
        <taxon>Acacia</taxon>
    </lineage>
</organism>
<name>A0AAE1JMU8_9FABA</name>
<evidence type="ECO:0000313" key="5">
    <source>
        <dbReference type="EMBL" id="KAK4273555.1"/>
    </source>
</evidence>
<dbReference type="EMBL" id="JAWXYG010000005">
    <property type="protein sequence ID" value="KAK4273555.1"/>
    <property type="molecule type" value="Genomic_DNA"/>
</dbReference>
<dbReference type="Pfam" id="PF00612">
    <property type="entry name" value="IQ"/>
    <property type="match status" value="2"/>
</dbReference>